<dbReference type="EMBL" id="CP000237">
    <property type="protein sequence ID" value="ABD45959.1"/>
    <property type="molecule type" value="Genomic_DNA"/>
</dbReference>
<protein>
    <submittedName>
        <fullName evidence="1">Uncharacterized protein</fullName>
    </submittedName>
</protein>
<name>Q2GF29_EHRS3</name>
<gene>
    <name evidence="1" type="ordered locus">NSE_0024</name>
</gene>
<reference evidence="1 2" key="1">
    <citation type="journal article" date="2006" name="PLoS Genet.">
        <title>Comparative genomics of emerging human ehrlichiosis agents.</title>
        <authorList>
            <person name="Dunning Hotopp J.C."/>
            <person name="Lin M."/>
            <person name="Madupu R."/>
            <person name="Crabtree J."/>
            <person name="Angiuoli S.V."/>
            <person name="Eisen J.A."/>
            <person name="Seshadri R."/>
            <person name="Ren Q."/>
            <person name="Wu M."/>
            <person name="Utterback T.R."/>
            <person name="Smith S."/>
            <person name="Lewis M."/>
            <person name="Khouri H."/>
            <person name="Zhang C."/>
            <person name="Niu H."/>
            <person name="Lin Q."/>
            <person name="Ohashi N."/>
            <person name="Zhi N."/>
            <person name="Nelson W."/>
            <person name="Brinkac L.M."/>
            <person name="Dodson R.J."/>
            <person name="Rosovitz M.J."/>
            <person name="Sundaram J."/>
            <person name="Daugherty S.C."/>
            <person name="Davidsen T."/>
            <person name="Durkin A.S."/>
            <person name="Gwinn M."/>
            <person name="Haft D.H."/>
            <person name="Selengut J.D."/>
            <person name="Sullivan S.A."/>
            <person name="Zafar N."/>
            <person name="Zhou L."/>
            <person name="Benahmed F."/>
            <person name="Forberger H."/>
            <person name="Halpin R."/>
            <person name="Mulligan S."/>
            <person name="Robinson J."/>
            <person name="White O."/>
            <person name="Rikihisa Y."/>
            <person name="Tettelin H."/>
        </authorList>
    </citation>
    <scope>NUCLEOTIDE SEQUENCE [LARGE SCALE GENOMIC DNA]</scope>
    <source>
        <strain evidence="2">ATCC VR-367 / Miyayama</strain>
    </source>
</reference>
<evidence type="ECO:0000313" key="2">
    <source>
        <dbReference type="Proteomes" id="UP000001942"/>
    </source>
</evidence>
<organism evidence="1 2">
    <name type="scientific">Ehrlichia sennetsu (strain ATCC VR-367 / Miyayama)</name>
    <name type="common">Neorickettsia sennetsu</name>
    <dbReference type="NCBI Taxonomy" id="222891"/>
    <lineage>
        <taxon>Bacteria</taxon>
        <taxon>Pseudomonadati</taxon>
        <taxon>Pseudomonadota</taxon>
        <taxon>Alphaproteobacteria</taxon>
        <taxon>Rickettsiales</taxon>
        <taxon>Anaplasmataceae</taxon>
        <taxon>Ehrlichia</taxon>
    </lineage>
</organism>
<keyword evidence="2" id="KW-1185">Reference proteome</keyword>
<accession>Q2GF29</accession>
<proteinExistence type="predicted"/>
<dbReference type="HOGENOM" id="CLU_3390431_0_0_5"/>
<dbReference type="Proteomes" id="UP000001942">
    <property type="component" value="Chromosome"/>
</dbReference>
<evidence type="ECO:0000313" key="1">
    <source>
        <dbReference type="EMBL" id="ABD45959.1"/>
    </source>
</evidence>
<dbReference type="AlphaFoldDB" id="Q2GF29"/>
<dbReference type="KEGG" id="nse:NSE_0024"/>
<sequence>MLDGSSNGALGAGSIAVKSEKVCTYRRKSLTW</sequence>